<organism evidence="12 13">
    <name type="scientific">Halobacteroides halobius (strain ATCC 35273 / DSM 5150 / MD-1)</name>
    <dbReference type="NCBI Taxonomy" id="748449"/>
    <lineage>
        <taxon>Bacteria</taxon>
        <taxon>Bacillati</taxon>
        <taxon>Bacillota</taxon>
        <taxon>Clostridia</taxon>
        <taxon>Halanaerobiales</taxon>
        <taxon>Halobacteroidaceae</taxon>
        <taxon>Halobacteroides</taxon>
    </lineage>
</organism>
<feature type="transmembrane region" description="Helical" evidence="10">
    <location>
        <begin position="220"/>
        <end position="238"/>
    </location>
</feature>
<accession>L0K647</accession>
<evidence type="ECO:0000313" key="13">
    <source>
        <dbReference type="Proteomes" id="UP000010880"/>
    </source>
</evidence>
<dbReference type="PRINTS" id="PR00812">
    <property type="entry name" value="BCTERIALGSPF"/>
</dbReference>
<evidence type="ECO:0000256" key="2">
    <source>
        <dbReference type="ARBA" id="ARBA00005745"/>
    </source>
</evidence>
<protein>
    <submittedName>
        <fullName evidence="12">Type II secretory pathway, component PulF</fullName>
    </submittedName>
</protein>
<evidence type="ECO:0000256" key="7">
    <source>
        <dbReference type="ARBA" id="ARBA00022989"/>
    </source>
</evidence>
<evidence type="ECO:0000256" key="9">
    <source>
        <dbReference type="RuleBase" id="RU003923"/>
    </source>
</evidence>
<dbReference type="Pfam" id="PF00482">
    <property type="entry name" value="T2SSF"/>
    <property type="match status" value="2"/>
</dbReference>
<evidence type="ECO:0000256" key="3">
    <source>
        <dbReference type="ARBA" id="ARBA00022448"/>
    </source>
</evidence>
<dbReference type="GO" id="GO:0009306">
    <property type="term" value="P:protein secretion"/>
    <property type="evidence" value="ECO:0007669"/>
    <property type="project" value="InterPro"/>
</dbReference>
<proteinExistence type="inferred from homology"/>
<evidence type="ECO:0000256" key="5">
    <source>
        <dbReference type="ARBA" id="ARBA00022519"/>
    </source>
</evidence>
<dbReference type="GO" id="GO:0005886">
    <property type="term" value="C:plasma membrane"/>
    <property type="evidence" value="ECO:0007669"/>
    <property type="project" value="UniProtKB-SubCell"/>
</dbReference>
<dbReference type="EMBL" id="CP003359">
    <property type="protein sequence ID" value="AGB40491.1"/>
    <property type="molecule type" value="Genomic_DNA"/>
</dbReference>
<dbReference type="InterPro" id="IPR042094">
    <property type="entry name" value="T2SS_GspF_sf"/>
</dbReference>
<dbReference type="eggNOG" id="COG1459">
    <property type="taxonomic scope" value="Bacteria"/>
</dbReference>
<keyword evidence="5" id="KW-0997">Cell inner membrane</keyword>
<dbReference type="InterPro" id="IPR003004">
    <property type="entry name" value="GspF/PilC"/>
</dbReference>
<feature type="domain" description="Type II secretion system protein GspF" evidence="11">
    <location>
        <begin position="66"/>
        <end position="189"/>
    </location>
</feature>
<dbReference type="Proteomes" id="UP000010880">
    <property type="component" value="Chromosome"/>
</dbReference>
<dbReference type="Gene3D" id="1.20.81.30">
    <property type="entry name" value="Type II secretion system (T2SS), domain F"/>
    <property type="match status" value="2"/>
</dbReference>
<comment type="subcellular location">
    <subcellularLocation>
        <location evidence="1">Cell inner membrane</location>
        <topology evidence="1">Multi-pass membrane protein</topology>
    </subcellularLocation>
    <subcellularLocation>
        <location evidence="9">Cell membrane</location>
        <topology evidence="9">Multi-pass membrane protein</topology>
    </subcellularLocation>
</comment>
<dbReference type="PANTHER" id="PTHR30012:SF0">
    <property type="entry name" value="TYPE II SECRETION SYSTEM PROTEIN F-RELATED"/>
    <property type="match status" value="1"/>
</dbReference>
<feature type="transmembrane region" description="Helical" evidence="10">
    <location>
        <begin position="372"/>
        <end position="396"/>
    </location>
</feature>
<keyword evidence="6 9" id="KW-0812">Transmembrane</keyword>
<evidence type="ECO:0000256" key="8">
    <source>
        <dbReference type="ARBA" id="ARBA00023136"/>
    </source>
</evidence>
<sequence length="399" mass="44807">MNFYYQAVSKDGERIKGSLQANSKKRVANRLKSEGYYIMEIKQSTKPTVSWLRKLKGITDEELALFSRQLTTLLKSGLSLINVLSVLEEQITNIKLKQAIIEVNQDIQAGNSLAQALAQHNKLFPQLMIDLISVGEKEGILEQVLEQVTSYLEARTELRQRLRSILVYPLFILITSLGVIIFLFLFVLPTFSSVFADYNLQLPLVTRYLLQTVSFIKTNFYLLLGIAVSSLIAIISYLKTQAGQKQLDQIILKSPLVGNLMLKILLVRLTRTLGIILKGGGGLLVGLDNLQGVANNQILEEKLGKLQTKVEQGQSLSFLLESDDLFPKLLTQMVKVGEQTGELGPMLLKVADYYNQELKYELEMLVSLVEPLIILLLSSFVFIVLISVLLPLFNLINFI</sequence>
<feature type="domain" description="Type II secretion system protein GspF" evidence="11">
    <location>
        <begin position="270"/>
        <end position="391"/>
    </location>
</feature>
<keyword evidence="8 10" id="KW-0472">Membrane</keyword>
<evidence type="ECO:0000313" key="12">
    <source>
        <dbReference type="EMBL" id="AGB40491.1"/>
    </source>
</evidence>
<comment type="similarity">
    <text evidence="2 9">Belongs to the GSP F family.</text>
</comment>
<dbReference type="OrthoDB" id="9805682at2"/>
<dbReference type="FunFam" id="1.20.81.30:FF:000001">
    <property type="entry name" value="Type II secretion system protein F"/>
    <property type="match status" value="1"/>
</dbReference>
<keyword evidence="4" id="KW-1003">Cell membrane</keyword>
<keyword evidence="7 10" id="KW-1133">Transmembrane helix</keyword>
<keyword evidence="3 9" id="KW-0813">Transport</keyword>
<feature type="transmembrane region" description="Helical" evidence="10">
    <location>
        <begin position="165"/>
        <end position="188"/>
    </location>
</feature>
<evidence type="ECO:0000256" key="4">
    <source>
        <dbReference type="ARBA" id="ARBA00022475"/>
    </source>
</evidence>
<evidence type="ECO:0000259" key="11">
    <source>
        <dbReference type="Pfam" id="PF00482"/>
    </source>
</evidence>
<name>L0K647_HALHC</name>
<dbReference type="PROSITE" id="PS00874">
    <property type="entry name" value="T2SP_F"/>
    <property type="match status" value="1"/>
</dbReference>
<keyword evidence="13" id="KW-1185">Reference proteome</keyword>
<dbReference type="STRING" id="748449.Halha_0517"/>
<dbReference type="KEGG" id="hhl:Halha_0517"/>
<dbReference type="PANTHER" id="PTHR30012">
    <property type="entry name" value="GENERAL SECRETION PATHWAY PROTEIN"/>
    <property type="match status" value="1"/>
</dbReference>
<reference evidence="13" key="1">
    <citation type="submission" date="2012-02" db="EMBL/GenBank/DDBJ databases">
        <title>The complete genome of Halobacteroides halobius DSM 5150.</title>
        <authorList>
            <person name="Lucas S."/>
            <person name="Copeland A."/>
            <person name="Lapidus A."/>
            <person name="Glavina del Rio T."/>
            <person name="Dalin E."/>
            <person name="Tice H."/>
            <person name="Bruce D."/>
            <person name="Goodwin L."/>
            <person name="Pitluck S."/>
            <person name="Peters L."/>
            <person name="Mikhailova N."/>
            <person name="Gu W."/>
            <person name="Kyrpides N."/>
            <person name="Mavromatis K."/>
            <person name="Ivanova N."/>
            <person name="Brettin T."/>
            <person name="Detter J.C."/>
            <person name="Han C."/>
            <person name="Larimer F."/>
            <person name="Land M."/>
            <person name="Hauser L."/>
            <person name="Markowitz V."/>
            <person name="Cheng J.-F."/>
            <person name="Hugenholtz P."/>
            <person name="Woyke T."/>
            <person name="Wu D."/>
            <person name="Tindall B."/>
            <person name="Pomrenke H."/>
            <person name="Brambilla E."/>
            <person name="Klenk H.-P."/>
            <person name="Eisen J.A."/>
        </authorList>
    </citation>
    <scope>NUCLEOTIDE SEQUENCE [LARGE SCALE GENOMIC DNA]</scope>
    <source>
        <strain evidence="13">ATCC 35273 / DSM 5150 / MD-1</strain>
    </source>
</reference>
<evidence type="ECO:0000256" key="6">
    <source>
        <dbReference type="ARBA" id="ARBA00022692"/>
    </source>
</evidence>
<dbReference type="HOGENOM" id="CLU_035032_2_1_9"/>
<dbReference type="RefSeq" id="WP_015326217.1">
    <property type="nucleotide sequence ID" value="NC_019978.1"/>
</dbReference>
<dbReference type="InterPro" id="IPR001992">
    <property type="entry name" value="T2SS_GspF/T4SS_PilC_CS"/>
</dbReference>
<dbReference type="AlphaFoldDB" id="L0K647"/>
<evidence type="ECO:0000256" key="10">
    <source>
        <dbReference type="SAM" id="Phobius"/>
    </source>
</evidence>
<gene>
    <name evidence="12" type="ordered locus">Halha_0517</name>
</gene>
<evidence type="ECO:0000256" key="1">
    <source>
        <dbReference type="ARBA" id="ARBA00004429"/>
    </source>
</evidence>
<dbReference type="InterPro" id="IPR018076">
    <property type="entry name" value="T2SS_GspF_dom"/>
</dbReference>